<keyword evidence="6" id="KW-1185">Reference proteome</keyword>
<evidence type="ECO:0000313" key="6">
    <source>
        <dbReference type="Proteomes" id="UP000734854"/>
    </source>
</evidence>
<feature type="region of interest" description="Disordered" evidence="3">
    <location>
        <begin position="50"/>
        <end position="80"/>
    </location>
</feature>
<accession>A0A8J5LE48</accession>
<feature type="compositionally biased region" description="Basic and acidic residues" evidence="3">
    <location>
        <begin position="148"/>
        <end position="160"/>
    </location>
</feature>
<name>A0A8J5LE48_ZINOF</name>
<gene>
    <name evidence="5" type="ORF">ZIOFF_025161</name>
</gene>
<comment type="caution">
    <text evidence="5">The sequence shown here is derived from an EMBL/GenBank/DDBJ whole genome shotgun (WGS) entry which is preliminary data.</text>
</comment>
<dbReference type="AlphaFoldDB" id="A0A8J5LE48"/>
<evidence type="ECO:0000259" key="4">
    <source>
        <dbReference type="PROSITE" id="PS51667"/>
    </source>
</evidence>
<proteinExistence type="predicted"/>
<sequence length="232" mass="26148">MKFSLRLRRMESCPVGFQEKNGSPPSFCSPAINCALAGSLPPLLSKGFPIPPQMPRPRRLYDDLDASPGDDSRCRRSDGRKWRCHKRAMDGLTFCEYHYIQTRSNMEKHKASAARKSNRAAGEPPSRKRRKKAELLAEHPIAPKRRMKREEESGEGEARTTRVLPNGLMTIATPSVGGRQEEGGSVDRKVGFEDGCLLTRRCIRSKNAEPIPVATIKEFERQYSEFSNDNQS</sequence>
<dbReference type="Proteomes" id="UP000734854">
    <property type="component" value="Unassembled WGS sequence"/>
</dbReference>
<dbReference type="InterPro" id="IPR014977">
    <property type="entry name" value="WRC_dom"/>
</dbReference>
<feature type="compositionally biased region" description="Basic and acidic residues" evidence="3">
    <location>
        <begin position="70"/>
        <end position="80"/>
    </location>
</feature>
<feature type="region of interest" description="Disordered" evidence="3">
    <location>
        <begin position="107"/>
        <end position="162"/>
    </location>
</feature>
<evidence type="ECO:0000256" key="3">
    <source>
        <dbReference type="SAM" id="MobiDB-lite"/>
    </source>
</evidence>
<evidence type="ECO:0000313" key="5">
    <source>
        <dbReference type="EMBL" id="KAG6514789.1"/>
    </source>
</evidence>
<reference evidence="5 6" key="1">
    <citation type="submission" date="2020-08" db="EMBL/GenBank/DDBJ databases">
        <title>Plant Genome Project.</title>
        <authorList>
            <person name="Zhang R.-G."/>
        </authorList>
    </citation>
    <scope>NUCLEOTIDE SEQUENCE [LARGE SCALE GENOMIC DNA]</scope>
    <source>
        <tissue evidence="5">Rhizome</tissue>
    </source>
</reference>
<evidence type="ECO:0000256" key="2">
    <source>
        <dbReference type="PROSITE-ProRule" id="PRU01002"/>
    </source>
</evidence>
<evidence type="ECO:0000256" key="1">
    <source>
        <dbReference type="ARBA" id="ARBA00023242"/>
    </source>
</evidence>
<dbReference type="Pfam" id="PF08879">
    <property type="entry name" value="WRC"/>
    <property type="match status" value="1"/>
</dbReference>
<dbReference type="PANTHER" id="PTHR34122">
    <property type="entry name" value="EXPRESSED PROTEIN-RELATED"/>
    <property type="match status" value="1"/>
</dbReference>
<dbReference type="PANTHER" id="PTHR34122:SF4">
    <property type="entry name" value="WRC DOMAIN-CONTAINING PROTEIN"/>
    <property type="match status" value="1"/>
</dbReference>
<protein>
    <recommendedName>
        <fullName evidence="4">WRC domain-containing protein</fullName>
    </recommendedName>
</protein>
<comment type="caution">
    <text evidence="2">Lacks conserved residue(s) required for the propagation of feature annotation.</text>
</comment>
<feature type="domain" description="WRC" evidence="4">
    <location>
        <begin position="68"/>
        <end position="112"/>
    </location>
</feature>
<keyword evidence="1" id="KW-0539">Nucleus</keyword>
<organism evidence="5 6">
    <name type="scientific">Zingiber officinale</name>
    <name type="common">Ginger</name>
    <name type="synonym">Amomum zingiber</name>
    <dbReference type="NCBI Taxonomy" id="94328"/>
    <lineage>
        <taxon>Eukaryota</taxon>
        <taxon>Viridiplantae</taxon>
        <taxon>Streptophyta</taxon>
        <taxon>Embryophyta</taxon>
        <taxon>Tracheophyta</taxon>
        <taxon>Spermatophyta</taxon>
        <taxon>Magnoliopsida</taxon>
        <taxon>Liliopsida</taxon>
        <taxon>Zingiberales</taxon>
        <taxon>Zingiberaceae</taxon>
        <taxon>Zingiber</taxon>
    </lineage>
</organism>
<dbReference type="PROSITE" id="PS51667">
    <property type="entry name" value="WRC"/>
    <property type="match status" value="1"/>
</dbReference>
<dbReference type="EMBL" id="JACMSC010000007">
    <property type="protein sequence ID" value="KAG6514789.1"/>
    <property type="molecule type" value="Genomic_DNA"/>
</dbReference>